<dbReference type="Pfam" id="PF05985">
    <property type="entry name" value="EutC"/>
    <property type="match status" value="1"/>
</dbReference>
<keyword evidence="4 5" id="KW-1283">Bacterial microcompartment</keyword>
<evidence type="ECO:0000256" key="3">
    <source>
        <dbReference type="ARBA" id="ARBA00023285"/>
    </source>
</evidence>
<keyword evidence="3 5" id="KW-0170">Cobalt</keyword>
<name>A0ABP9X1H2_9CHLR</name>
<gene>
    <name evidence="5 6" type="primary">eutC</name>
    <name evidence="6" type="ORF">Hgul01_01958</name>
</gene>
<dbReference type="PANTHER" id="PTHR39330:SF1">
    <property type="entry name" value="ETHANOLAMINE AMMONIA-LYASE SMALL SUBUNIT"/>
    <property type="match status" value="1"/>
</dbReference>
<evidence type="ECO:0000256" key="2">
    <source>
        <dbReference type="ARBA" id="ARBA00023239"/>
    </source>
</evidence>
<evidence type="ECO:0000313" key="7">
    <source>
        <dbReference type="Proteomes" id="UP001428290"/>
    </source>
</evidence>
<feature type="binding site" evidence="5">
    <location>
        <position position="206"/>
    </location>
    <ligand>
        <name>adenosylcob(III)alamin</name>
        <dbReference type="ChEBI" id="CHEBI:18408"/>
    </ligand>
</feature>
<comment type="subunit">
    <text evidence="5">The basic unit is a heterodimer which dimerizes to form tetramers. The heterotetramers trimerize; 6 large subunits form a core ring with 6 small subunits projecting outwards.</text>
</comment>
<comment type="caution">
    <text evidence="6">The sequence shown here is derived from an EMBL/GenBank/DDBJ whole genome shotgun (WGS) entry which is preliminary data.</text>
</comment>
<dbReference type="PANTHER" id="PTHR39330">
    <property type="entry name" value="ETHANOLAMINE AMMONIA-LYASE LIGHT CHAIN"/>
    <property type="match status" value="1"/>
</dbReference>
<comment type="function">
    <text evidence="5">Catalyzes the deamination of various vicinal amino-alcohols to oxo compounds. Allows this organism to utilize ethanolamine as the sole source of nitrogen and carbon in the presence of external vitamin B12.</text>
</comment>
<dbReference type="InterPro" id="IPR042255">
    <property type="entry name" value="EutC_N"/>
</dbReference>
<keyword evidence="1 5" id="KW-0846">Cobalamin</keyword>
<dbReference type="Gene3D" id="3.40.50.11240">
    <property type="entry name" value="Ethanolamine ammonia-lyase light chain (EutC)"/>
    <property type="match status" value="1"/>
</dbReference>
<evidence type="ECO:0000256" key="5">
    <source>
        <dbReference type="HAMAP-Rule" id="MF_00601"/>
    </source>
</evidence>
<keyword evidence="7" id="KW-1185">Reference proteome</keyword>
<comment type="cofactor">
    <cofactor evidence="5">
        <name>adenosylcob(III)alamin</name>
        <dbReference type="ChEBI" id="CHEBI:18408"/>
    </cofactor>
    <text evidence="5">Binds between the large and small subunits.</text>
</comment>
<evidence type="ECO:0000256" key="1">
    <source>
        <dbReference type="ARBA" id="ARBA00022628"/>
    </source>
</evidence>
<dbReference type="Gene3D" id="1.10.30.40">
    <property type="entry name" value="Ethanolamine ammonia-lyase light chain (EutC), N-terminal domain"/>
    <property type="match status" value="1"/>
</dbReference>
<dbReference type="EMBL" id="BAABRU010000006">
    <property type="protein sequence ID" value="GAA5528161.1"/>
    <property type="molecule type" value="Genomic_DNA"/>
</dbReference>
<dbReference type="InterPro" id="IPR042251">
    <property type="entry name" value="EutC_C"/>
</dbReference>
<keyword evidence="2 5" id="KW-0456">Lyase</keyword>
<feature type="binding site" evidence="5">
    <location>
        <position position="177"/>
    </location>
    <ligand>
        <name>adenosylcob(III)alamin</name>
        <dbReference type="ChEBI" id="CHEBI:18408"/>
    </ligand>
</feature>
<sequence length="257" mass="27992">MAEQAETELWQRLRQFTNARIGLGRVGDALPTKAHLTFQQDHALARDAVHAQVDFAAISSALQPEFPQILRLKSAALDRATYLKRPDLGRSLYAESRQQLEALQAEPYTVALVVADGLSAVAIERHAVPLLNIIMPQLGALGWSLAPLVLVEQGRVAIGDEIGELLKAELVVVLIGERPGLSVADSLGIYLTYAPQRGRNDAERNCISNIHPQGLNYAAASDLLIYLLGQARQRRLTGVALKDERQQLGDPQTATLA</sequence>
<comment type="subcellular location">
    <subcellularLocation>
        <location evidence="5">Bacterial microcompartment</location>
    </subcellularLocation>
</comment>
<dbReference type="NCBIfam" id="NF003971">
    <property type="entry name" value="PRK05465.1"/>
    <property type="match status" value="1"/>
</dbReference>
<comment type="similarity">
    <text evidence="5">Belongs to the EutC family.</text>
</comment>
<comment type="pathway">
    <text evidence="5">Amine and polyamine degradation; ethanolamine degradation.</text>
</comment>
<dbReference type="RefSeq" id="WP_345721774.1">
    <property type="nucleotide sequence ID" value="NZ_BAABRU010000006.1"/>
</dbReference>
<evidence type="ECO:0000313" key="6">
    <source>
        <dbReference type="EMBL" id="GAA5528161.1"/>
    </source>
</evidence>
<proteinExistence type="inferred from homology"/>
<dbReference type="EC" id="4.3.1.7" evidence="5"/>
<dbReference type="PIRSF" id="PIRSF018982">
    <property type="entry name" value="EutC"/>
    <property type="match status" value="1"/>
</dbReference>
<organism evidence="6 7">
    <name type="scientific">Herpetosiphon gulosus</name>
    <dbReference type="NCBI Taxonomy" id="1973496"/>
    <lineage>
        <taxon>Bacteria</taxon>
        <taxon>Bacillati</taxon>
        <taxon>Chloroflexota</taxon>
        <taxon>Chloroflexia</taxon>
        <taxon>Herpetosiphonales</taxon>
        <taxon>Herpetosiphonaceae</taxon>
        <taxon>Herpetosiphon</taxon>
    </lineage>
</organism>
<reference evidence="6 7" key="1">
    <citation type="submission" date="2024-02" db="EMBL/GenBank/DDBJ databases">
        <title>Herpetosiphon gulosus NBRC 112829.</title>
        <authorList>
            <person name="Ichikawa N."/>
            <person name="Katano-Makiyama Y."/>
            <person name="Hidaka K."/>
        </authorList>
    </citation>
    <scope>NUCLEOTIDE SEQUENCE [LARGE SCALE GENOMIC DNA]</scope>
    <source>
        <strain evidence="6 7">NBRC 112829</strain>
    </source>
</reference>
<evidence type="ECO:0000256" key="4">
    <source>
        <dbReference type="ARBA" id="ARBA00024446"/>
    </source>
</evidence>
<dbReference type="Proteomes" id="UP001428290">
    <property type="component" value="Unassembled WGS sequence"/>
</dbReference>
<comment type="catalytic activity">
    <reaction evidence="5">
        <text>ethanolamine = acetaldehyde + NH4(+)</text>
        <dbReference type="Rhea" id="RHEA:15313"/>
        <dbReference type="ChEBI" id="CHEBI:15343"/>
        <dbReference type="ChEBI" id="CHEBI:28938"/>
        <dbReference type="ChEBI" id="CHEBI:57603"/>
        <dbReference type="EC" id="4.3.1.7"/>
    </reaction>
</comment>
<accession>A0ABP9X1H2</accession>
<dbReference type="HAMAP" id="MF_00601">
    <property type="entry name" value="EutC"/>
    <property type="match status" value="1"/>
</dbReference>
<dbReference type="InterPro" id="IPR009246">
    <property type="entry name" value="EutC"/>
</dbReference>
<feature type="binding site" evidence="5">
    <location>
        <position position="156"/>
    </location>
    <ligand>
        <name>adenosylcob(III)alamin</name>
        <dbReference type="ChEBI" id="CHEBI:18408"/>
    </ligand>
</feature>
<protein>
    <recommendedName>
        <fullName evidence="5">Ethanolamine ammonia-lyase small subunit</fullName>
        <shortName evidence="5">EAL small subunit</shortName>
        <ecNumber evidence="5">4.3.1.7</ecNumber>
    </recommendedName>
</protein>